<dbReference type="EMBL" id="DXBE01000037">
    <property type="protein sequence ID" value="HIZ69165.1"/>
    <property type="molecule type" value="Genomic_DNA"/>
</dbReference>
<accession>A0A9D2FYP1</accession>
<sequence>MVRLLTVIVACFLSLTIMSQGDLPCENKKSLIIKLSHICRYPAKLQDGNQEAFVAIEYKTNKDGKITKRRLVFCNNRKFRKTTLRAFDSFKNIQMSTAEKTDTIYFQYKIQGSSTPIHPLTDITVIGYGSADQPTLMK</sequence>
<evidence type="ECO:0000256" key="1">
    <source>
        <dbReference type="SAM" id="SignalP"/>
    </source>
</evidence>
<protein>
    <submittedName>
        <fullName evidence="2">Energy transducer TonB</fullName>
    </submittedName>
</protein>
<proteinExistence type="predicted"/>
<dbReference type="AlphaFoldDB" id="A0A9D2FYP1"/>
<reference evidence="2" key="2">
    <citation type="submission" date="2021-04" db="EMBL/GenBank/DDBJ databases">
        <authorList>
            <person name="Gilroy R."/>
        </authorList>
    </citation>
    <scope>NUCLEOTIDE SEQUENCE</scope>
    <source>
        <strain evidence="2">ChiHecec3B27-8219</strain>
    </source>
</reference>
<name>A0A9D2FYP1_9BACT</name>
<feature type="signal peptide" evidence="1">
    <location>
        <begin position="1"/>
        <end position="19"/>
    </location>
</feature>
<feature type="chain" id="PRO_5039182495" evidence="1">
    <location>
        <begin position="20"/>
        <end position="138"/>
    </location>
</feature>
<evidence type="ECO:0000313" key="2">
    <source>
        <dbReference type="EMBL" id="HIZ69165.1"/>
    </source>
</evidence>
<reference evidence="2" key="1">
    <citation type="journal article" date="2021" name="PeerJ">
        <title>Extensive microbial diversity within the chicken gut microbiome revealed by metagenomics and culture.</title>
        <authorList>
            <person name="Gilroy R."/>
            <person name="Ravi A."/>
            <person name="Getino M."/>
            <person name="Pursley I."/>
            <person name="Horton D.L."/>
            <person name="Alikhan N.F."/>
            <person name="Baker D."/>
            <person name="Gharbi K."/>
            <person name="Hall N."/>
            <person name="Watson M."/>
            <person name="Adriaenssens E.M."/>
            <person name="Foster-Nyarko E."/>
            <person name="Jarju S."/>
            <person name="Secka A."/>
            <person name="Antonio M."/>
            <person name="Oren A."/>
            <person name="Chaudhuri R.R."/>
            <person name="La Ragione R."/>
            <person name="Hildebrand F."/>
            <person name="Pallen M.J."/>
        </authorList>
    </citation>
    <scope>NUCLEOTIDE SEQUENCE</scope>
    <source>
        <strain evidence="2">ChiHecec3B27-8219</strain>
    </source>
</reference>
<organism evidence="2 3">
    <name type="scientific">Candidatus Prevotella avicola</name>
    <dbReference type="NCBI Taxonomy" id="2838738"/>
    <lineage>
        <taxon>Bacteria</taxon>
        <taxon>Pseudomonadati</taxon>
        <taxon>Bacteroidota</taxon>
        <taxon>Bacteroidia</taxon>
        <taxon>Bacteroidales</taxon>
        <taxon>Prevotellaceae</taxon>
        <taxon>Prevotella</taxon>
    </lineage>
</organism>
<comment type="caution">
    <text evidence="2">The sequence shown here is derived from an EMBL/GenBank/DDBJ whole genome shotgun (WGS) entry which is preliminary data.</text>
</comment>
<gene>
    <name evidence="2" type="ORF">H9966_04660</name>
</gene>
<dbReference type="Proteomes" id="UP000824055">
    <property type="component" value="Unassembled WGS sequence"/>
</dbReference>
<evidence type="ECO:0000313" key="3">
    <source>
        <dbReference type="Proteomes" id="UP000824055"/>
    </source>
</evidence>
<keyword evidence="1" id="KW-0732">Signal</keyword>